<organism evidence="3 4">
    <name type="scientific">Thermithiobacillus plumbiphilus</name>
    <dbReference type="NCBI Taxonomy" id="1729899"/>
    <lineage>
        <taxon>Bacteria</taxon>
        <taxon>Pseudomonadati</taxon>
        <taxon>Pseudomonadota</taxon>
        <taxon>Acidithiobacillia</taxon>
        <taxon>Acidithiobacillales</taxon>
        <taxon>Thermithiobacillaceae</taxon>
        <taxon>Thermithiobacillus</taxon>
    </lineage>
</organism>
<feature type="domain" description="Glycosyl transferase family 1" evidence="1">
    <location>
        <begin position="186"/>
        <end position="348"/>
    </location>
</feature>
<keyword evidence="4" id="KW-1185">Reference proteome</keyword>
<dbReference type="Pfam" id="PF13439">
    <property type="entry name" value="Glyco_transf_4"/>
    <property type="match status" value="1"/>
</dbReference>
<comment type="caution">
    <text evidence="3">The sequence shown here is derived from an EMBL/GenBank/DDBJ whole genome shotgun (WGS) entry which is preliminary data.</text>
</comment>
<accession>A0ABU9D9F3</accession>
<dbReference type="PANTHER" id="PTHR45947:SF3">
    <property type="entry name" value="SULFOQUINOVOSYL TRANSFERASE SQD2"/>
    <property type="match status" value="1"/>
</dbReference>
<dbReference type="RefSeq" id="WP_341371208.1">
    <property type="nucleotide sequence ID" value="NZ_JBBPCO010000009.1"/>
</dbReference>
<dbReference type="Pfam" id="PF00534">
    <property type="entry name" value="Glycos_transf_1"/>
    <property type="match status" value="1"/>
</dbReference>
<gene>
    <name evidence="3" type="ORF">WOB96_10305</name>
</gene>
<evidence type="ECO:0000259" key="1">
    <source>
        <dbReference type="Pfam" id="PF00534"/>
    </source>
</evidence>
<dbReference type="InterPro" id="IPR050194">
    <property type="entry name" value="Glycosyltransferase_grp1"/>
</dbReference>
<keyword evidence="3" id="KW-0808">Transferase</keyword>
<dbReference type="InterPro" id="IPR028098">
    <property type="entry name" value="Glyco_trans_4-like_N"/>
</dbReference>
<dbReference type="EC" id="2.4.-.-" evidence="3"/>
<evidence type="ECO:0000313" key="4">
    <source>
        <dbReference type="Proteomes" id="UP001446205"/>
    </source>
</evidence>
<dbReference type="InterPro" id="IPR001296">
    <property type="entry name" value="Glyco_trans_1"/>
</dbReference>
<dbReference type="Gene3D" id="3.40.50.2000">
    <property type="entry name" value="Glycogen Phosphorylase B"/>
    <property type="match status" value="2"/>
</dbReference>
<dbReference type="GO" id="GO:0016757">
    <property type="term" value="F:glycosyltransferase activity"/>
    <property type="evidence" value="ECO:0007669"/>
    <property type="project" value="UniProtKB-KW"/>
</dbReference>
<evidence type="ECO:0000313" key="3">
    <source>
        <dbReference type="EMBL" id="MEK8090152.1"/>
    </source>
</evidence>
<dbReference type="PANTHER" id="PTHR45947">
    <property type="entry name" value="SULFOQUINOVOSYL TRANSFERASE SQD2"/>
    <property type="match status" value="1"/>
</dbReference>
<name>A0ABU9D9F3_9PROT</name>
<reference evidence="3 4" key="1">
    <citation type="submission" date="2024-04" db="EMBL/GenBank/DDBJ databases">
        <authorList>
            <person name="Abashina T."/>
            <person name="Shaikin A."/>
        </authorList>
    </citation>
    <scope>NUCLEOTIDE SEQUENCE [LARGE SCALE GENOMIC DNA]</scope>
    <source>
        <strain evidence="3 4">AAFK</strain>
    </source>
</reference>
<proteinExistence type="predicted"/>
<evidence type="ECO:0000259" key="2">
    <source>
        <dbReference type="Pfam" id="PF13439"/>
    </source>
</evidence>
<dbReference type="EMBL" id="JBBPCO010000009">
    <property type="protein sequence ID" value="MEK8090152.1"/>
    <property type="molecule type" value="Genomic_DNA"/>
</dbReference>
<dbReference type="CDD" id="cd03801">
    <property type="entry name" value="GT4_PimA-like"/>
    <property type="match status" value="1"/>
</dbReference>
<dbReference type="SUPFAM" id="SSF53756">
    <property type="entry name" value="UDP-Glycosyltransferase/glycogen phosphorylase"/>
    <property type="match status" value="1"/>
</dbReference>
<protein>
    <submittedName>
        <fullName evidence="3">Glycosyltransferase family 4 protein</fullName>
        <ecNumber evidence="3">2.4.-.-</ecNumber>
    </submittedName>
</protein>
<feature type="domain" description="Glycosyltransferase subfamily 4-like N-terminal" evidence="2">
    <location>
        <begin position="15"/>
        <end position="178"/>
    </location>
</feature>
<dbReference type="Proteomes" id="UP001446205">
    <property type="component" value="Unassembled WGS sequence"/>
</dbReference>
<keyword evidence="3" id="KW-0328">Glycosyltransferase</keyword>
<sequence>MKVLEIGMAWFPEQPGGMDRFYYNLVNKLPGAGVAVRGLVAGSERVLSDSGGFIRSFSPAKIPLSRRLFAVRKAMGNLLAEKKPDLVASHFALYTFPLLDRIRKFPLVIHFHGPWADEGAMEGGRGLAYKAKFRLEKTVYQQADRCIVHTRAFGRLLSENYGVDVGRIRVVPSAVDASVFDLNVSKAEARRRLGWPQDRPIVITVRRLVNRMGLENLIEAMLAVRREFPDALLHIAGKGPLASMLEARIRSLGLENHVHLLGFVDDSDLPYVYRAADLSIVPSVALEGFGLTTLESLASGTPVLVTPVGGLPEAVGGLSSALVLGGTGSHALAEGLRAALRGVLHLPDAKQCRRYVQENYNWPLIVRQVRSVYQEVL</sequence>